<sequence length="132" mass="14112">MHDPSIQPDEDLVRRFTACATGFARARAVDADILVQFGSAPVIVKVRDGAVCSIAAPRAPLPSWDYAVRGSARGWQALWEAPPAPGWHDIFALAKLGEFAIEGRLQGLMAHLQFVKDLLACPRAAGTPGSHA</sequence>
<proteinExistence type="predicted"/>
<dbReference type="RefSeq" id="WP_066657505.1">
    <property type="nucleotide sequence ID" value="NZ_CBCSCL010000006.1"/>
</dbReference>
<dbReference type="Proteomes" id="UP000091926">
    <property type="component" value="Chromosome"/>
</dbReference>
<dbReference type="OrthoDB" id="8656051at2"/>
<reference evidence="1 2" key="1">
    <citation type="submission" date="2016-06" db="EMBL/GenBank/DDBJ databases">
        <title>Complete genome sequences of Bordetella bronchialis and Bordetella flabilis.</title>
        <authorList>
            <person name="LiPuma J.J."/>
            <person name="Spilker T."/>
        </authorList>
    </citation>
    <scope>NUCLEOTIDE SEQUENCE [LARGE SCALE GENOMIC DNA]</scope>
    <source>
        <strain evidence="1 2">AU10664</strain>
    </source>
</reference>
<dbReference type="AlphaFoldDB" id="A0A193GCT7"/>
<dbReference type="KEGG" id="bfz:BAU07_11430"/>
<dbReference type="STRING" id="463014.BAU07_11430"/>
<gene>
    <name evidence="1" type="ORF">BAU07_11430</name>
</gene>
<name>A0A193GCT7_9BORD</name>
<accession>A0A193GCT7</accession>
<evidence type="ECO:0000313" key="1">
    <source>
        <dbReference type="EMBL" id="ANN77635.1"/>
    </source>
</evidence>
<protein>
    <recommendedName>
        <fullName evidence="3">SCP2 domain-containing protein</fullName>
    </recommendedName>
</protein>
<organism evidence="1 2">
    <name type="scientific">Bordetella flabilis</name>
    <dbReference type="NCBI Taxonomy" id="463014"/>
    <lineage>
        <taxon>Bacteria</taxon>
        <taxon>Pseudomonadati</taxon>
        <taxon>Pseudomonadota</taxon>
        <taxon>Betaproteobacteria</taxon>
        <taxon>Burkholderiales</taxon>
        <taxon>Alcaligenaceae</taxon>
        <taxon>Bordetella</taxon>
    </lineage>
</organism>
<evidence type="ECO:0000313" key="2">
    <source>
        <dbReference type="Proteomes" id="UP000091926"/>
    </source>
</evidence>
<evidence type="ECO:0008006" key="3">
    <source>
        <dbReference type="Google" id="ProtNLM"/>
    </source>
</evidence>
<dbReference type="EMBL" id="CP016172">
    <property type="protein sequence ID" value="ANN77635.1"/>
    <property type="molecule type" value="Genomic_DNA"/>
</dbReference>
<keyword evidence="2" id="KW-1185">Reference proteome</keyword>